<evidence type="ECO:0000256" key="1">
    <source>
        <dbReference type="SAM" id="MobiDB-lite"/>
    </source>
</evidence>
<organism evidence="3 4">
    <name type="scientific">Plasmodium gonderi</name>
    <dbReference type="NCBI Taxonomy" id="77519"/>
    <lineage>
        <taxon>Eukaryota</taxon>
        <taxon>Sar</taxon>
        <taxon>Alveolata</taxon>
        <taxon>Apicomplexa</taxon>
        <taxon>Aconoidasida</taxon>
        <taxon>Haemosporida</taxon>
        <taxon>Plasmodiidae</taxon>
        <taxon>Plasmodium</taxon>
        <taxon>Plasmodium (Plasmodium)</taxon>
    </lineage>
</organism>
<keyword evidence="2" id="KW-1133">Transmembrane helix</keyword>
<dbReference type="AlphaFoldDB" id="A0A1Y1JNB4"/>
<dbReference type="EMBL" id="BDQF01000050">
    <property type="protein sequence ID" value="GAW83979.1"/>
    <property type="molecule type" value="Genomic_DNA"/>
</dbReference>
<keyword evidence="4" id="KW-1185">Reference proteome</keyword>
<dbReference type="OrthoDB" id="388616at2759"/>
<feature type="transmembrane region" description="Helical" evidence="2">
    <location>
        <begin position="420"/>
        <end position="437"/>
    </location>
</feature>
<dbReference type="RefSeq" id="XP_028546568.1">
    <property type="nucleotide sequence ID" value="XM_028690767.1"/>
</dbReference>
<protein>
    <submittedName>
        <fullName evidence="3">Variable surface protein</fullName>
    </submittedName>
</protein>
<dbReference type="OMA" id="HECNYET"/>
<dbReference type="InterPro" id="IPR008780">
    <property type="entry name" value="Plasmodium_Vir"/>
</dbReference>
<evidence type="ECO:0000256" key="2">
    <source>
        <dbReference type="SAM" id="Phobius"/>
    </source>
</evidence>
<feature type="transmembrane region" description="Helical" evidence="2">
    <location>
        <begin position="372"/>
        <end position="391"/>
    </location>
</feature>
<accession>A0A1Y1JNB4</accession>
<comment type="caution">
    <text evidence="3">The sequence shown here is derived from an EMBL/GenBank/DDBJ whole genome shotgun (WGS) entry which is preliminary data.</text>
</comment>
<feature type="compositionally biased region" description="Low complexity" evidence="1">
    <location>
        <begin position="262"/>
        <end position="272"/>
    </location>
</feature>
<sequence length="496" mass="57792">MTKTIPKPSLEEVSRSLELNEMYEEFFTKEEKYNSDNYCNEVEEYNSRYNGVSALCRKLVGFLKKIPQTTIVKTRNDYCDYLTYWLHDKIGDIYKNTSEKTENIPFFKDLINVMKKVNSELKGYNCTFIHDYKVSLDEWKNRKFSYIYLKNYNNIKEIINREFMDNCDMYITYLNNINTLYTKYKNNKCTGFLFFLSVPNYVDCSSKYKPHELLSTLNNCKEKQYKSAISAYEDQLENGKTATSGKSEDENPAGPNLVDLPSSSDSSEQSHSPGPPDVVGESYTPNTEETGPYVQVPIGSRKLALEAAGAEEPVDHRNSNHSQTGPYIPQGNYDNHNAGSTSILIPYEGTIDFSNFFQRIYDILNSNDLRHIIMGASIMVVVIFLIFFFSVTKNSILKDNNLLMILTLSIHECNYETRQIAFLLYFFFFCISLLRQVPNQMKVKKKKEIMGGIIVIGTKKNFLYHYLRNYLYERQSNKINSYIKKFFEYLNYFKNN</sequence>
<proteinExistence type="predicted"/>
<evidence type="ECO:0000313" key="4">
    <source>
        <dbReference type="Proteomes" id="UP000195521"/>
    </source>
</evidence>
<dbReference type="Pfam" id="PF05795">
    <property type="entry name" value="Plasmodium_Vir"/>
    <property type="match status" value="1"/>
</dbReference>
<keyword evidence="2" id="KW-0812">Transmembrane</keyword>
<dbReference type="Proteomes" id="UP000195521">
    <property type="component" value="Unassembled WGS sequence"/>
</dbReference>
<feature type="region of interest" description="Disordered" evidence="1">
    <location>
        <begin position="307"/>
        <end position="326"/>
    </location>
</feature>
<reference evidence="4" key="1">
    <citation type="submission" date="2017-04" db="EMBL/GenBank/DDBJ databases">
        <title>Plasmodium gonderi genome.</title>
        <authorList>
            <person name="Arisue N."/>
            <person name="Honma H."/>
            <person name="Kawai S."/>
            <person name="Tougan T."/>
            <person name="Tanabe K."/>
            <person name="Horii T."/>
        </authorList>
    </citation>
    <scope>NUCLEOTIDE SEQUENCE [LARGE SCALE GENOMIC DNA]</scope>
    <source>
        <strain evidence="4">ATCC 30045</strain>
    </source>
</reference>
<keyword evidence="2" id="KW-0472">Membrane</keyword>
<dbReference type="GeneID" id="39744787"/>
<gene>
    <name evidence="3" type="ORF">PGO_000415</name>
</gene>
<evidence type="ECO:0000313" key="3">
    <source>
        <dbReference type="EMBL" id="GAW83979.1"/>
    </source>
</evidence>
<name>A0A1Y1JNB4_PLAGO</name>
<feature type="region of interest" description="Disordered" evidence="1">
    <location>
        <begin position="237"/>
        <end position="295"/>
    </location>
</feature>